<evidence type="ECO:0000313" key="5">
    <source>
        <dbReference type="EMBL" id="ABE40526.1"/>
    </source>
</evidence>
<evidence type="ECO:0000313" key="6">
    <source>
        <dbReference type="Proteomes" id="UP000001818"/>
    </source>
</evidence>
<dbReference type="InterPro" id="IPR016162">
    <property type="entry name" value="Ald_DH_N"/>
</dbReference>
<dbReference type="SUPFAM" id="SSF53720">
    <property type="entry name" value="ALDH-like"/>
    <property type="match status" value="1"/>
</dbReference>
<dbReference type="NCBIfam" id="TIGR01722">
    <property type="entry name" value="MMSDH"/>
    <property type="match status" value="1"/>
</dbReference>
<gene>
    <name evidence="5" type="ordered locus">RPD_3302</name>
</gene>
<evidence type="ECO:0000256" key="3">
    <source>
        <dbReference type="ARBA" id="ARBA00023027"/>
    </source>
</evidence>
<evidence type="ECO:0000256" key="1">
    <source>
        <dbReference type="ARBA" id="ARBA00013048"/>
    </source>
</evidence>
<protein>
    <recommendedName>
        <fullName evidence="1">methylmalonate-semialdehyde dehydrogenase (CoA acylating)</fullName>
        <ecNumber evidence="1">1.2.1.27</ecNumber>
    </recommendedName>
</protein>
<dbReference type="Pfam" id="PF00171">
    <property type="entry name" value="Aldedh"/>
    <property type="match status" value="1"/>
</dbReference>
<dbReference type="KEGG" id="rpd:RPD_3302"/>
<dbReference type="GO" id="GO:0006574">
    <property type="term" value="P:L-valine catabolic process"/>
    <property type="evidence" value="ECO:0007669"/>
    <property type="project" value="TreeGrafter"/>
</dbReference>
<dbReference type="InterPro" id="IPR016161">
    <property type="entry name" value="Ald_DH/histidinol_DH"/>
</dbReference>
<dbReference type="PANTHER" id="PTHR43866">
    <property type="entry name" value="MALONATE-SEMIALDEHYDE DEHYDROGENASE"/>
    <property type="match status" value="1"/>
</dbReference>
<dbReference type="EMBL" id="CP000283">
    <property type="protein sequence ID" value="ABE40526.1"/>
    <property type="molecule type" value="Genomic_DNA"/>
</dbReference>
<accession>Q134G3</accession>
<dbReference type="eggNOG" id="COG1012">
    <property type="taxonomic scope" value="Bacteria"/>
</dbReference>
<evidence type="ECO:0000259" key="4">
    <source>
        <dbReference type="Pfam" id="PF00171"/>
    </source>
</evidence>
<dbReference type="InterPro" id="IPR015590">
    <property type="entry name" value="Aldehyde_DH_dom"/>
</dbReference>
<dbReference type="GO" id="GO:0004491">
    <property type="term" value="F:methylmalonate-semialdehyde dehydrogenase (acylating, NAD) activity"/>
    <property type="evidence" value="ECO:0007669"/>
    <property type="project" value="UniProtKB-EC"/>
</dbReference>
<dbReference type="HOGENOM" id="CLU_005391_1_10_5"/>
<keyword evidence="2 5" id="KW-0560">Oxidoreductase</keyword>
<sequence length="537" mass="58020">MPLQGDLCILAGVSRAQALPKDQKRLFKGTRKQPFRRIRMRTIGHFIGGKEVEGKSGRFADVFEPMTGEVKAKVALATRAELRAAVENARAAQPEWGATNPQRRARVMMKFLDLVQRDYDKLAELLAREHGKTIPDAKGDIQRGLEVAEFACGIPHLMKGEYTEGAGPGIDIYSMRQPLGVVAGITPFNFPAMIPMWKFAPAIACGNAFILKPSERDPGVPMALAALMIEAGLPPGILNVVNGDKEAVDAILDDADIRAVGFVGSSPIAQYIYERAAATGKRAQCFGGAKNHAIIMPDADIDQTVDALIGAGFGSAGERCMAISVAVPVGKATADRLMEKLIPRVEALKIGPSTDPSADFGPLVTREALERVKNYVDIGVKEGATLAVDGRNFKLQGYENGFYMGGCLFDNVTRDMRIYKEEIFGPVLSVVRAHDYAEALALPSDHDYGNGVAIFTRDGDAARDFAAKVNVGMVGINVPIPVPIAYYTFGGWKKSGFGDLNQHGPDSVRFYTKTKTVTSRWPSGVKEGAEFSIPLMK</sequence>
<dbReference type="Gene3D" id="3.40.605.10">
    <property type="entry name" value="Aldehyde Dehydrogenase, Chain A, domain 1"/>
    <property type="match status" value="1"/>
</dbReference>
<evidence type="ECO:0000256" key="2">
    <source>
        <dbReference type="ARBA" id="ARBA00023002"/>
    </source>
</evidence>
<dbReference type="Gene3D" id="3.40.309.10">
    <property type="entry name" value="Aldehyde Dehydrogenase, Chain A, domain 2"/>
    <property type="match status" value="1"/>
</dbReference>
<dbReference type="FunFam" id="3.40.605.10:FF:000003">
    <property type="entry name" value="Methylmalonate-semialdehyde dehydrogenase [acylating]"/>
    <property type="match status" value="1"/>
</dbReference>
<dbReference type="PROSITE" id="PS00070">
    <property type="entry name" value="ALDEHYDE_DEHYDR_CYS"/>
    <property type="match status" value="1"/>
</dbReference>
<dbReference type="STRING" id="316057.RPD_3302"/>
<dbReference type="FunFam" id="3.40.309.10:FF:000002">
    <property type="entry name" value="Methylmalonate-semialdehyde dehydrogenase (Acylating)"/>
    <property type="match status" value="1"/>
</dbReference>
<dbReference type="GO" id="GO:0006210">
    <property type="term" value="P:thymine catabolic process"/>
    <property type="evidence" value="ECO:0007669"/>
    <property type="project" value="TreeGrafter"/>
</dbReference>
<dbReference type="InterPro" id="IPR016163">
    <property type="entry name" value="Ald_DH_C"/>
</dbReference>
<dbReference type="EC" id="1.2.1.27" evidence="1"/>
<feature type="domain" description="Aldehyde dehydrogenase" evidence="4">
    <location>
        <begin position="54"/>
        <end position="517"/>
    </location>
</feature>
<dbReference type="InterPro" id="IPR010061">
    <property type="entry name" value="MeMal-semiAld_DH"/>
</dbReference>
<organism evidence="5 6">
    <name type="scientific">Rhodopseudomonas palustris (strain BisB5)</name>
    <dbReference type="NCBI Taxonomy" id="316057"/>
    <lineage>
        <taxon>Bacteria</taxon>
        <taxon>Pseudomonadati</taxon>
        <taxon>Pseudomonadota</taxon>
        <taxon>Alphaproteobacteria</taxon>
        <taxon>Hyphomicrobiales</taxon>
        <taxon>Nitrobacteraceae</taxon>
        <taxon>Rhodopseudomonas</taxon>
    </lineage>
</organism>
<reference evidence="5 6" key="1">
    <citation type="submission" date="2006-03" db="EMBL/GenBank/DDBJ databases">
        <title>Complete sequence of Rhodopseudomonas palustris BisB5.</title>
        <authorList>
            <consortium name="US DOE Joint Genome Institute"/>
            <person name="Copeland A."/>
            <person name="Lucas S."/>
            <person name="Lapidus A."/>
            <person name="Barry K."/>
            <person name="Detter J.C."/>
            <person name="Glavina del Rio T."/>
            <person name="Hammon N."/>
            <person name="Israni S."/>
            <person name="Dalin E."/>
            <person name="Tice H."/>
            <person name="Pitluck S."/>
            <person name="Chain P."/>
            <person name="Malfatti S."/>
            <person name="Shin M."/>
            <person name="Vergez L."/>
            <person name="Schmutz J."/>
            <person name="Larimer F."/>
            <person name="Land M."/>
            <person name="Hauser L."/>
            <person name="Pelletier D.A."/>
            <person name="Kyrpides N."/>
            <person name="Lykidis A."/>
            <person name="Oda Y."/>
            <person name="Harwood C.S."/>
            <person name="Richardson P."/>
        </authorList>
    </citation>
    <scope>NUCLEOTIDE SEQUENCE [LARGE SCALE GENOMIC DNA]</scope>
    <source>
        <strain evidence="5 6">BisB5</strain>
    </source>
</reference>
<name>Q134G3_RHOPS</name>
<dbReference type="AlphaFoldDB" id="Q134G3"/>
<dbReference type="Proteomes" id="UP000001818">
    <property type="component" value="Chromosome"/>
</dbReference>
<proteinExistence type="predicted"/>
<keyword evidence="3" id="KW-0520">NAD</keyword>
<dbReference type="InterPro" id="IPR016160">
    <property type="entry name" value="Ald_DH_CS_CYS"/>
</dbReference>
<dbReference type="CDD" id="cd07085">
    <property type="entry name" value="ALDH_F6_MMSDH"/>
    <property type="match status" value="1"/>
</dbReference>
<dbReference type="PANTHER" id="PTHR43866:SF4">
    <property type="entry name" value="MALONATE-SEMIALDEHYDE DEHYDROGENASE"/>
    <property type="match status" value="1"/>
</dbReference>